<dbReference type="Proteomes" id="UP000198211">
    <property type="component" value="Unassembled WGS sequence"/>
</dbReference>
<evidence type="ECO:0000313" key="2">
    <source>
        <dbReference type="EMBL" id="OWY93972.1"/>
    </source>
</evidence>
<dbReference type="OrthoDB" id="74353at2759"/>
<dbReference type="STRING" id="4795.A0A225ULK2"/>
<keyword evidence="1" id="KW-0732">Signal</keyword>
<comment type="caution">
    <text evidence="2">The sequence shown here is derived from an EMBL/GenBank/DDBJ whole genome shotgun (WGS) entry which is preliminary data.</text>
</comment>
<accession>A0A225ULK2</accession>
<proteinExistence type="predicted"/>
<dbReference type="AlphaFoldDB" id="A0A225ULK2"/>
<feature type="chain" id="PRO_5012668876" evidence="1">
    <location>
        <begin position="28"/>
        <end position="161"/>
    </location>
</feature>
<evidence type="ECO:0000256" key="1">
    <source>
        <dbReference type="SAM" id="SignalP"/>
    </source>
</evidence>
<organism evidence="2 3">
    <name type="scientific">Phytophthora megakarya</name>
    <dbReference type="NCBI Taxonomy" id="4795"/>
    <lineage>
        <taxon>Eukaryota</taxon>
        <taxon>Sar</taxon>
        <taxon>Stramenopiles</taxon>
        <taxon>Oomycota</taxon>
        <taxon>Peronosporomycetes</taxon>
        <taxon>Peronosporales</taxon>
        <taxon>Peronosporaceae</taxon>
        <taxon>Phytophthora</taxon>
    </lineage>
</organism>
<gene>
    <name evidence="2" type="ORF">PHMEG_00036440</name>
</gene>
<reference evidence="3" key="1">
    <citation type="submission" date="2017-03" db="EMBL/GenBank/DDBJ databases">
        <title>Phytopthora megakarya and P. palmivora, two closely related causual agents of cacao black pod achieved similar genome size and gene model numbers by different mechanisms.</title>
        <authorList>
            <person name="Ali S."/>
            <person name="Shao J."/>
            <person name="Larry D.J."/>
            <person name="Kronmiller B."/>
            <person name="Shen D."/>
            <person name="Strem M.D."/>
            <person name="Melnick R.L."/>
            <person name="Guiltinan M.J."/>
            <person name="Tyler B.M."/>
            <person name="Meinhardt L.W."/>
            <person name="Bailey B.A."/>
        </authorList>
    </citation>
    <scope>NUCLEOTIDE SEQUENCE [LARGE SCALE GENOMIC DNA]</scope>
    <source>
        <strain evidence="3">zdho120</strain>
    </source>
</reference>
<feature type="signal peptide" evidence="1">
    <location>
        <begin position="1"/>
        <end position="27"/>
    </location>
</feature>
<protein>
    <submittedName>
        <fullName evidence="2">Uncharacterized protein</fullName>
    </submittedName>
</protein>
<name>A0A225ULK2_9STRA</name>
<keyword evidence="3" id="KW-1185">Reference proteome</keyword>
<dbReference type="EMBL" id="NBNE01015125">
    <property type="protein sequence ID" value="OWY93972.1"/>
    <property type="molecule type" value="Genomic_DNA"/>
</dbReference>
<evidence type="ECO:0000313" key="3">
    <source>
        <dbReference type="Proteomes" id="UP000198211"/>
    </source>
</evidence>
<sequence>MIHRVALHAACGLTLLTFHELVPHGVAEMTAVSVCQDATFEIPTSRGAPCSGNGDQPLGTECPRVGDTAVDECYPYLDSFNGVNCIAKEDAQCVHLQRKNAWGCTFPSTWCSAMSASLTEAVLAPDGCPTWEFASDDGIFISDPFERAKTKAIPHGFSRRQ</sequence>